<comment type="caution">
    <text evidence="1">The sequence shown here is derived from an EMBL/GenBank/DDBJ whole genome shotgun (WGS) entry which is preliminary data.</text>
</comment>
<accession>A0A645FGZ1</accession>
<dbReference type="AlphaFoldDB" id="A0A645FGZ1"/>
<evidence type="ECO:0000313" key="1">
    <source>
        <dbReference type="EMBL" id="MPN11553.1"/>
    </source>
</evidence>
<gene>
    <name evidence="1" type="ORF">SDC9_158856</name>
</gene>
<dbReference type="EMBL" id="VSSQ01057773">
    <property type="protein sequence ID" value="MPN11553.1"/>
    <property type="molecule type" value="Genomic_DNA"/>
</dbReference>
<proteinExistence type="predicted"/>
<reference evidence="1" key="1">
    <citation type="submission" date="2019-08" db="EMBL/GenBank/DDBJ databases">
        <authorList>
            <person name="Kucharzyk K."/>
            <person name="Murdoch R.W."/>
            <person name="Higgins S."/>
            <person name="Loffler F."/>
        </authorList>
    </citation>
    <scope>NUCLEOTIDE SEQUENCE</scope>
</reference>
<sequence length="154" mass="17084">MRSRRNQNALRQQRIRSDFQPLVAVQAAARADIDPLADVDVAVRGFGIEIDFVFQPGPLPQNDARFAAGDQGASVRNQSIVLKFDPLRVDDADVDADGDVFPHPAQDGLVVGPAHCRRFRRIHGHDHGPVEGFAPRRIQLIDEFGKHISRTTPH</sequence>
<organism evidence="1">
    <name type="scientific">bioreactor metagenome</name>
    <dbReference type="NCBI Taxonomy" id="1076179"/>
    <lineage>
        <taxon>unclassified sequences</taxon>
        <taxon>metagenomes</taxon>
        <taxon>ecological metagenomes</taxon>
    </lineage>
</organism>
<name>A0A645FGZ1_9ZZZZ</name>
<protein>
    <submittedName>
        <fullName evidence="1">Uncharacterized protein</fullName>
    </submittedName>
</protein>